<dbReference type="PANTHER" id="PTHR30083:SF1">
    <property type="entry name" value="TRANSCRIPTIONAL REGULATOR"/>
    <property type="match status" value="1"/>
</dbReference>
<dbReference type="Proteomes" id="UP001200513">
    <property type="component" value="Chromosome"/>
</dbReference>
<protein>
    <submittedName>
        <fullName evidence="3">ParB/RepB/Spo0J family partition protein</fullName>
    </submittedName>
</protein>
<organism evidence="3">
    <name type="scientific">Candidatus Heimdallarchaeum endolithica</name>
    <dbReference type="NCBI Taxonomy" id="2876572"/>
    <lineage>
        <taxon>Archaea</taxon>
        <taxon>Promethearchaeati</taxon>
        <taxon>Candidatus Heimdallarchaeota</taxon>
        <taxon>Candidatus Heimdallarchaeia (ex Rinke et al. 2021) (nom. nud.)</taxon>
        <taxon>Candidatus Heimdallarchaeales</taxon>
        <taxon>Candidatus Heimdallarchaeaceae</taxon>
        <taxon>Candidatus Heimdallarchaeum</taxon>
    </lineage>
</organism>
<sequence length="208" mass="24174">MDIKKINQKIEKIKEEMKFLEELELEEKVEAINKLKIALAEYSPFEEPVDVVMWVKAENVVANDYNPNRVAPPEMKLLKLSIEQDGFTQPIVGYKADGAVIIVDGFHRNRVGREEEKIRKRLHGYLPITVIDKPLRERMASTIRHNRARGTHQIGSMAELVAELHFMGWSDKKIAEQLGMEKDEVLRFKQFKGLGDLFKNRQFSKAWQ</sequence>
<dbReference type="PANTHER" id="PTHR30083">
    <property type="entry name" value="TRANSCRIPTIONAL REGULATOR-RELATED"/>
    <property type="match status" value="1"/>
</dbReference>
<dbReference type="InterPro" id="IPR036086">
    <property type="entry name" value="ParB/Sulfiredoxin_sf"/>
</dbReference>
<evidence type="ECO:0000313" key="3">
    <source>
        <dbReference type="EMBL" id="UJG42704.1"/>
    </source>
</evidence>
<keyword evidence="1" id="KW-0175">Coiled coil</keyword>
<reference evidence="3" key="1">
    <citation type="journal article" date="2022" name="Nat. Microbiol.">
        <title>Unique mobile elements and scalable gene flow at the prokaryote-eukaryote boundary revealed by circularized Asgard archaea genomes.</title>
        <authorList>
            <person name="Wu F."/>
            <person name="Speth D.R."/>
            <person name="Philosof A."/>
            <person name="Cremiere A."/>
            <person name="Narayanan A."/>
            <person name="Barco R.A."/>
            <person name="Connon S.A."/>
            <person name="Amend J.P."/>
            <person name="Antoshechkin I.A."/>
            <person name="Orphan V.J."/>
        </authorList>
    </citation>
    <scope>NUCLEOTIDE SEQUENCE</scope>
    <source>
        <strain evidence="3">PR6</strain>
    </source>
</reference>
<evidence type="ECO:0000256" key="1">
    <source>
        <dbReference type="SAM" id="Coils"/>
    </source>
</evidence>
<dbReference type="Gene3D" id="3.90.1530.10">
    <property type="entry name" value="Conserved hypothetical protein from pyrococcus furiosus pfu- 392566-001, ParB domain"/>
    <property type="match status" value="1"/>
</dbReference>
<dbReference type="SMART" id="SM00470">
    <property type="entry name" value="ParB"/>
    <property type="match status" value="1"/>
</dbReference>
<accession>A0A9Y1FNA7</accession>
<proteinExistence type="predicted"/>
<dbReference type="InterPro" id="IPR003115">
    <property type="entry name" value="ParB_N"/>
</dbReference>
<feature type="domain" description="ParB-like N-terminal" evidence="2">
    <location>
        <begin position="53"/>
        <end position="147"/>
    </location>
</feature>
<dbReference type="AlphaFoldDB" id="A0A9Y1FNA7"/>
<dbReference type="GO" id="GO:0071453">
    <property type="term" value="P:cellular response to oxygen levels"/>
    <property type="evidence" value="ECO:0007669"/>
    <property type="project" value="TreeGrafter"/>
</dbReference>
<dbReference type="CDD" id="cd16397">
    <property type="entry name" value="IbrB_like"/>
    <property type="match status" value="1"/>
</dbReference>
<gene>
    <name evidence="3" type="ORF">K9W46_09960</name>
</gene>
<name>A0A9Y1FNA7_9ARCH</name>
<evidence type="ECO:0000259" key="2">
    <source>
        <dbReference type="SMART" id="SM00470"/>
    </source>
</evidence>
<dbReference type="SUPFAM" id="SSF110849">
    <property type="entry name" value="ParB/Sulfiredoxin"/>
    <property type="match status" value="1"/>
</dbReference>
<dbReference type="EMBL" id="CP084167">
    <property type="protein sequence ID" value="UJG42704.1"/>
    <property type="molecule type" value="Genomic_DNA"/>
</dbReference>
<feature type="coiled-coil region" evidence="1">
    <location>
        <begin position="3"/>
        <end position="30"/>
    </location>
</feature>